<dbReference type="RefSeq" id="WP_311558294.1">
    <property type="nucleotide sequence ID" value="NZ_JAVREJ010000015.1"/>
</dbReference>
<dbReference type="PROSITE" id="PS50043">
    <property type="entry name" value="HTH_LUXR_2"/>
    <property type="match status" value="1"/>
</dbReference>
<dbReference type="CDD" id="cd06170">
    <property type="entry name" value="LuxR_C_like"/>
    <property type="match status" value="1"/>
</dbReference>
<gene>
    <name evidence="5" type="ORF">RM445_20040</name>
</gene>
<name>A0ABU2NDL7_9PSEU</name>
<keyword evidence="1" id="KW-0547">Nucleotide-binding</keyword>
<evidence type="ECO:0000313" key="5">
    <source>
        <dbReference type="EMBL" id="MDT0351820.1"/>
    </source>
</evidence>
<feature type="region of interest" description="Disordered" evidence="3">
    <location>
        <begin position="851"/>
        <end position="887"/>
    </location>
</feature>
<reference evidence="6" key="1">
    <citation type="submission" date="2023-07" db="EMBL/GenBank/DDBJ databases">
        <title>30 novel species of actinomycetes from the DSMZ collection.</title>
        <authorList>
            <person name="Nouioui I."/>
        </authorList>
    </citation>
    <scope>NUCLEOTIDE SEQUENCE [LARGE SCALE GENOMIC DNA]</scope>
    <source>
        <strain evidence="6">DSM 45834</strain>
    </source>
</reference>
<dbReference type="InterPro" id="IPR000792">
    <property type="entry name" value="Tscrpt_reg_LuxR_C"/>
</dbReference>
<dbReference type="Pfam" id="PF13191">
    <property type="entry name" value="AAA_16"/>
    <property type="match status" value="1"/>
</dbReference>
<feature type="domain" description="HTH luxR-type" evidence="4">
    <location>
        <begin position="883"/>
        <end position="948"/>
    </location>
</feature>
<protein>
    <submittedName>
        <fullName evidence="5">AAA family ATPase</fullName>
    </submittedName>
</protein>
<dbReference type="EMBL" id="JAVREJ010000015">
    <property type="protein sequence ID" value="MDT0351820.1"/>
    <property type="molecule type" value="Genomic_DNA"/>
</dbReference>
<dbReference type="Gene3D" id="1.10.10.10">
    <property type="entry name" value="Winged helix-like DNA-binding domain superfamily/Winged helix DNA-binding domain"/>
    <property type="match status" value="1"/>
</dbReference>
<evidence type="ECO:0000313" key="6">
    <source>
        <dbReference type="Proteomes" id="UP001183202"/>
    </source>
</evidence>
<dbReference type="InterPro" id="IPR027417">
    <property type="entry name" value="P-loop_NTPase"/>
</dbReference>
<dbReference type="PANTHER" id="PTHR16305:SF35">
    <property type="entry name" value="TRANSCRIPTIONAL ACTIVATOR DOMAIN"/>
    <property type="match status" value="1"/>
</dbReference>
<dbReference type="InterPro" id="IPR011990">
    <property type="entry name" value="TPR-like_helical_dom_sf"/>
</dbReference>
<keyword evidence="2" id="KW-0067">ATP-binding</keyword>
<keyword evidence="6" id="KW-1185">Reference proteome</keyword>
<dbReference type="SUPFAM" id="SSF52540">
    <property type="entry name" value="P-loop containing nucleoside triphosphate hydrolases"/>
    <property type="match status" value="1"/>
</dbReference>
<feature type="compositionally biased region" description="Basic and acidic residues" evidence="3">
    <location>
        <begin position="859"/>
        <end position="869"/>
    </location>
</feature>
<organism evidence="5 6">
    <name type="scientific">Pseudonocardia charpentierae</name>
    <dbReference type="NCBI Taxonomy" id="3075545"/>
    <lineage>
        <taxon>Bacteria</taxon>
        <taxon>Bacillati</taxon>
        <taxon>Actinomycetota</taxon>
        <taxon>Actinomycetes</taxon>
        <taxon>Pseudonocardiales</taxon>
        <taxon>Pseudonocardiaceae</taxon>
        <taxon>Pseudonocardia</taxon>
    </lineage>
</organism>
<evidence type="ECO:0000259" key="4">
    <source>
        <dbReference type="PROSITE" id="PS50043"/>
    </source>
</evidence>
<dbReference type="PRINTS" id="PR00038">
    <property type="entry name" value="HTHLUXR"/>
</dbReference>
<evidence type="ECO:0000256" key="2">
    <source>
        <dbReference type="ARBA" id="ARBA00022840"/>
    </source>
</evidence>
<dbReference type="SUPFAM" id="SSF48452">
    <property type="entry name" value="TPR-like"/>
    <property type="match status" value="1"/>
</dbReference>
<dbReference type="SUPFAM" id="SSF46894">
    <property type="entry name" value="C-terminal effector domain of the bipartite response regulators"/>
    <property type="match status" value="1"/>
</dbReference>
<dbReference type="Gene3D" id="1.25.40.10">
    <property type="entry name" value="Tetratricopeptide repeat domain"/>
    <property type="match status" value="1"/>
</dbReference>
<dbReference type="InterPro" id="IPR041664">
    <property type="entry name" value="AAA_16"/>
</dbReference>
<evidence type="ECO:0000256" key="3">
    <source>
        <dbReference type="SAM" id="MobiDB-lite"/>
    </source>
</evidence>
<comment type="caution">
    <text evidence="5">The sequence shown here is derived from an EMBL/GenBank/DDBJ whole genome shotgun (WGS) entry which is preliminary data.</text>
</comment>
<dbReference type="Proteomes" id="UP001183202">
    <property type="component" value="Unassembled WGS sequence"/>
</dbReference>
<accession>A0ABU2NDL7</accession>
<dbReference type="Pfam" id="PF00196">
    <property type="entry name" value="GerE"/>
    <property type="match status" value="1"/>
</dbReference>
<dbReference type="PANTHER" id="PTHR16305">
    <property type="entry name" value="TESTICULAR SOLUBLE ADENYLYL CYCLASE"/>
    <property type="match status" value="1"/>
</dbReference>
<evidence type="ECO:0000256" key="1">
    <source>
        <dbReference type="ARBA" id="ARBA00022741"/>
    </source>
</evidence>
<dbReference type="SMART" id="SM00421">
    <property type="entry name" value="HTH_LUXR"/>
    <property type="match status" value="1"/>
</dbReference>
<sequence>MAAVTVLVGRDTERDRLRAALVDAAGGAPRALAIRGDPGVGKTRLLDAVLADPVGDVFRVIRAEGHEAESEIPYAALSLLLGPLLDGIATLPGPQAAALEGALNLGPGAGDRLGVAVATLGLLAQAAEERPLLLAVDDAHNLDLPTLEALVFSVRRMRAEPIAVLLTARSRADTSPAVERWLGALPEVPVDGLDLAAARQLLGPTSPLSRATWEATAGNPLALLELPVAGASPLPVEPVRLSTRLVRAYERRLSGLPDATRQALLLVAVAGSADDAVAEALAEQGLDVGDLEPAEAADLLGRDDHDDRSRGTGALFRHPLIRSAVYHAATPGRKRAAHRALAAVHGRREGPGAGERRAFHLAAATPGTDEDVAAQLTAAARSAAARNNHVTALALLERAARLTPSGPARIRRLLEAALTAQTAGNVAAATPLLDLALVETDDPALITTACHLQCRVQMWSGQPTEARDELLHLADRTRTAEPVRSAAMRSQAALLSLTIGDQQLGLAAAAQAARDVADLPDVERLPVVLVHALALALANDSAGARALLTTCEPLLAAADPLAVDQLPVVAANTYASIEEPAAARRWLEAGVRSTRSSGAVGLLPFLLTWLAAACWRGGDWRAALTHAHAAVELAQETGWATEEPQALAMLATIEAGLGMDAACREHAARALRLGAATGLRIVEARAEHALGLLELGAGHPRVAAAHLTVTAEFALAHGLGSPVLLDWAGDLVEAHVRAGTPERAQRALAVLEREAAAPGRPLADAIVLRSSALLLGDDEAAEPAFTEALRRHAEAGRPFEEARTRLHQGEYLRRHRRLGAAREALAGALRGFTRLGATAWVERAEAELRAAGTRTPGRRRPDLRARETRASTGPAGTPTAPRRGPAPLQLTPQELQVALVVAGGATNIEAGAQLFLSPKTIEYHLSNAYRKLGIRSRAELVRTVLSASPAPA</sequence>
<dbReference type="Gene3D" id="3.40.50.300">
    <property type="entry name" value="P-loop containing nucleotide triphosphate hydrolases"/>
    <property type="match status" value="1"/>
</dbReference>
<proteinExistence type="predicted"/>
<dbReference type="InterPro" id="IPR016032">
    <property type="entry name" value="Sig_transdc_resp-reg_C-effctor"/>
</dbReference>
<dbReference type="InterPro" id="IPR036388">
    <property type="entry name" value="WH-like_DNA-bd_sf"/>
</dbReference>